<comment type="caution">
    <text evidence="1">The sequence shown here is derived from an EMBL/GenBank/DDBJ whole genome shotgun (WGS) entry which is preliminary data.</text>
</comment>
<evidence type="ECO:0000313" key="1">
    <source>
        <dbReference type="EMBL" id="MCY8123058.1"/>
    </source>
</evidence>
<name>A0A9Q4DU37_BACSC</name>
<accession>A0A9Q4DU37</accession>
<organism evidence="1 2">
    <name type="scientific">Bacillus spizizenii</name>
    <name type="common">Bacillus subtilis subsp. spizizenii</name>
    <dbReference type="NCBI Taxonomy" id="96241"/>
    <lineage>
        <taxon>Bacteria</taxon>
        <taxon>Bacillati</taxon>
        <taxon>Bacillota</taxon>
        <taxon>Bacilli</taxon>
        <taxon>Bacillales</taxon>
        <taxon>Bacillaceae</taxon>
        <taxon>Bacillus</taxon>
    </lineage>
</organism>
<gene>
    <name evidence="1" type="ORF">MOC45_21185</name>
</gene>
<dbReference type="Proteomes" id="UP001070352">
    <property type="component" value="Unassembled WGS sequence"/>
</dbReference>
<sequence length="132" mass="15037">MSLYKAALGRLDSQQKRILRLLEARDSKGAYNFELAKIAMSYQRRIHELVEQGYRILVQRVTQGTYKYVLIGKQSTHPQNQPILEKVIQEIEENYGGSVDALELLDIAEKVGANISYKGVAKVKKEVNDEVK</sequence>
<dbReference type="AlphaFoldDB" id="A0A9Q4DU37"/>
<reference evidence="1" key="1">
    <citation type="submission" date="2022-02" db="EMBL/GenBank/DDBJ databases">
        <title>Crop Bioprotection Bacillus Genome Sequencing.</title>
        <authorList>
            <person name="Dunlap C."/>
        </authorList>
    </citation>
    <scope>NUCLEOTIDE SEQUENCE</scope>
    <source>
        <strain evidence="1">M18B4</strain>
    </source>
</reference>
<evidence type="ECO:0000313" key="2">
    <source>
        <dbReference type="Proteomes" id="UP001070352"/>
    </source>
</evidence>
<dbReference type="EMBL" id="JALANJ010000053">
    <property type="protein sequence ID" value="MCY8123058.1"/>
    <property type="molecule type" value="Genomic_DNA"/>
</dbReference>
<protein>
    <submittedName>
        <fullName evidence="1">Uncharacterized protein</fullName>
    </submittedName>
</protein>
<proteinExistence type="predicted"/>